<dbReference type="AlphaFoldDB" id="A0A6C0I598"/>
<accession>A0A6C0I598</accession>
<organism evidence="1">
    <name type="scientific">viral metagenome</name>
    <dbReference type="NCBI Taxonomy" id="1070528"/>
    <lineage>
        <taxon>unclassified sequences</taxon>
        <taxon>metagenomes</taxon>
        <taxon>organismal metagenomes</taxon>
    </lineage>
</organism>
<sequence>MSGFYKNNISDSVPAGSVTAFSATIDIKDPPGWIICDGIQRTNGTDGIYNTLLNLGIGSGSQNGNYTPPNLSAAFLRGTGSQTYNSIPYNGAVSPNTFQNHVTQQHIHKITDSGHTHIQNAHSHGINTSMTLPNNTMINWLGSTAWNGVFHHGIDGTWPFYNTITLSCSNATATNNSSYTGMSLGNISNVNVNNIDTDETYPYNYCVFWIIKY</sequence>
<name>A0A6C0I598_9ZZZZ</name>
<dbReference type="EMBL" id="MN740093">
    <property type="protein sequence ID" value="QHT87585.1"/>
    <property type="molecule type" value="Genomic_DNA"/>
</dbReference>
<protein>
    <recommendedName>
        <fullName evidence="2">Phage tail collar domain-containing protein</fullName>
    </recommendedName>
</protein>
<reference evidence="1" key="1">
    <citation type="journal article" date="2020" name="Nature">
        <title>Giant virus diversity and host interactions through global metagenomics.</title>
        <authorList>
            <person name="Schulz F."/>
            <person name="Roux S."/>
            <person name="Paez-Espino D."/>
            <person name="Jungbluth S."/>
            <person name="Walsh D.A."/>
            <person name="Denef V.J."/>
            <person name="McMahon K.D."/>
            <person name="Konstantinidis K.T."/>
            <person name="Eloe-Fadrosh E.A."/>
            <person name="Kyrpides N.C."/>
            <person name="Woyke T."/>
        </authorList>
    </citation>
    <scope>NUCLEOTIDE SEQUENCE</scope>
    <source>
        <strain evidence="1">GVMAG-M-3300023184-190</strain>
    </source>
</reference>
<evidence type="ECO:0008006" key="2">
    <source>
        <dbReference type="Google" id="ProtNLM"/>
    </source>
</evidence>
<proteinExistence type="predicted"/>
<evidence type="ECO:0000313" key="1">
    <source>
        <dbReference type="EMBL" id="QHT87585.1"/>
    </source>
</evidence>
<dbReference type="SUPFAM" id="SSF88874">
    <property type="entry name" value="Receptor-binding domain of short tail fibre protein gp12"/>
    <property type="match status" value="1"/>
</dbReference>